<feature type="compositionally biased region" description="Basic and acidic residues" evidence="1">
    <location>
        <begin position="38"/>
        <end position="62"/>
    </location>
</feature>
<reference evidence="3" key="1">
    <citation type="journal article" date="2017" name="Mycologia">
        <title>Fusarium algeriense, sp. nov., a novel toxigenic crown rot pathogen of durum wheat from Algeria is nested in the Fusarium burgessii species complex.</title>
        <authorList>
            <person name="Laraba I."/>
            <person name="Keddad A."/>
            <person name="Boureghda H."/>
            <person name="Abdallah N."/>
            <person name="Vaughan M.M."/>
            <person name="Proctor R.H."/>
            <person name="Busman M."/>
            <person name="O'Donnell K."/>
        </authorList>
    </citation>
    <scope>NUCLEOTIDE SEQUENCE</scope>
    <source>
        <strain evidence="3">NRRL 25174</strain>
    </source>
</reference>
<gene>
    <name evidence="3" type="ORF">FBEOM_5257</name>
</gene>
<evidence type="ECO:0000313" key="3">
    <source>
        <dbReference type="EMBL" id="KAF4340805.1"/>
    </source>
</evidence>
<evidence type="ECO:0000313" key="4">
    <source>
        <dbReference type="Proteomes" id="UP000730481"/>
    </source>
</evidence>
<feature type="transmembrane region" description="Helical" evidence="2">
    <location>
        <begin position="187"/>
        <end position="211"/>
    </location>
</feature>
<evidence type="ECO:0000256" key="2">
    <source>
        <dbReference type="SAM" id="Phobius"/>
    </source>
</evidence>
<feature type="transmembrane region" description="Helical" evidence="2">
    <location>
        <begin position="150"/>
        <end position="167"/>
    </location>
</feature>
<keyword evidence="2" id="KW-0472">Membrane</keyword>
<keyword evidence="2" id="KW-0812">Transmembrane</keyword>
<feature type="transmembrane region" description="Helical" evidence="2">
    <location>
        <begin position="584"/>
        <end position="605"/>
    </location>
</feature>
<dbReference type="EMBL" id="PVQB02000222">
    <property type="protein sequence ID" value="KAF4340805.1"/>
    <property type="molecule type" value="Genomic_DNA"/>
</dbReference>
<feature type="region of interest" description="Disordered" evidence="1">
    <location>
        <begin position="18"/>
        <end position="62"/>
    </location>
</feature>
<dbReference type="AlphaFoldDB" id="A0A9P5AL91"/>
<accession>A0A9P5AL91</accession>
<evidence type="ECO:0000256" key="1">
    <source>
        <dbReference type="SAM" id="MobiDB-lite"/>
    </source>
</evidence>
<feature type="transmembrane region" description="Helical" evidence="2">
    <location>
        <begin position="73"/>
        <end position="98"/>
    </location>
</feature>
<sequence>MSRSEYVELDSFENLGKEVEPWSGLPSSSSAAQGVRVELTDTDNHVRPESDSHHLLPATSEERKTEKALSSKLSALGHFALFHLPALTGTLTLLSLYIAKIRWHNPPIDALNALQFTAKAHEALLLISLGDILLHRIAHGLLHQNRGTPIGFLSSAFYLGSPFQYLVSPQLWTPIMQPSHNVRYHRITGAIITFVVLLSISASPLSAVAMIPRQRWWNNPDVYLERGVRVMQLNSSLYTTNLTAQYFMTPEEEWRPMFWSQPSQEAILQSLGAVTVYDLDANANFPWTNLTYNNYPTEYQYRPISLRSWGNAVITTCAMKDITEFLGTVWKAWNDPSEEWLVSAEHEPVDSNRKKGKQPLVSVECSDSYLKEGIATFEFGTLEKKKTISLNTSEYPVLNDALKKVNSSPGPIKNYFLNLRDSINLPISSDILFVSSFNETQLNDYGKKPPVASLNLCLISATWTEADNWIEFSKSNDKSYGTDNFISIETDWMRSISTLPNRLSNRTSYEEIARHCIGREAYYDICLQLTLSLHITDAISQIGRYLKSNYNYAEQLDPRKDVIRLGTYIYTYGYDFYGSRGIPLAFSVMLLHVVIVFVHLTMVLLSKHPWQGVGCDNFGDMLILALYSKAPSENGRTGEKAESSDIWTESAVIATGKGGRSQLALRDENAYGKP</sequence>
<dbReference type="Proteomes" id="UP000730481">
    <property type="component" value="Unassembled WGS sequence"/>
</dbReference>
<proteinExistence type="predicted"/>
<name>A0A9P5AL91_9HYPO</name>
<dbReference type="OrthoDB" id="5342924at2759"/>
<keyword evidence="2" id="KW-1133">Transmembrane helix</keyword>
<protein>
    <submittedName>
        <fullName evidence="3">Uncharacterized protein</fullName>
    </submittedName>
</protein>
<comment type="caution">
    <text evidence="3">The sequence shown here is derived from an EMBL/GenBank/DDBJ whole genome shotgun (WGS) entry which is preliminary data.</text>
</comment>
<organism evidence="3 4">
    <name type="scientific">Fusarium beomiforme</name>
    <dbReference type="NCBI Taxonomy" id="44412"/>
    <lineage>
        <taxon>Eukaryota</taxon>
        <taxon>Fungi</taxon>
        <taxon>Dikarya</taxon>
        <taxon>Ascomycota</taxon>
        <taxon>Pezizomycotina</taxon>
        <taxon>Sordariomycetes</taxon>
        <taxon>Hypocreomycetidae</taxon>
        <taxon>Hypocreales</taxon>
        <taxon>Nectriaceae</taxon>
        <taxon>Fusarium</taxon>
        <taxon>Fusarium burgessii species complex</taxon>
    </lineage>
</organism>
<keyword evidence="4" id="KW-1185">Reference proteome</keyword>
<reference evidence="3" key="2">
    <citation type="submission" date="2020-02" db="EMBL/GenBank/DDBJ databases">
        <title>Identification and distribution of gene clusters putatively required for synthesis of sphingolipid metabolism inhibitors in phylogenetically diverse species of the filamentous fungus Fusarium.</title>
        <authorList>
            <person name="Kim H.-S."/>
            <person name="Busman M."/>
            <person name="Brown D.W."/>
            <person name="Divon H."/>
            <person name="Uhlig S."/>
            <person name="Proctor R.H."/>
        </authorList>
    </citation>
    <scope>NUCLEOTIDE SEQUENCE</scope>
    <source>
        <strain evidence="3">NRRL 25174</strain>
    </source>
</reference>